<dbReference type="PANTHER" id="PTHR43861">
    <property type="entry name" value="TRANS-ACONITATE 2-METHYLTRANSFERASE-RELATED"/>
    <property type="match status" value="1"/>
</dbReference>
<dbReference type="RefSeq" id="WP_066773303.1">
    <property type="nucleotide sequence ID" value="NZ_CP013244.1"/>
</dbReference>
<name>A0A1B1ALB1_9PROT</name>
<reference evidence="2 3" key="1">
    <citation type="submission" date="2015-11" db="EMBL/GenBank/DDBJ databases">
        <title>Whole-Genome Sequence of Candidatus Oderbacter manganicum from the National Park Lower Oder Valley, Germany.</title>
        <authorList>
            <person name="Braun B."/>
            <person name="Liere K."/>
            <person name="Szewzyk U."/>
        </authorList>
    </citation>
    <scope>NUCLEOTIDE SEQUENCE [LARGE SCALE GENOMIC DNA]</scope>
    <source>
        <strain evidence="2 3">OTSz_A_272</strain>
    </source>
</reference>
<dbReference type="InterPro" id="IPR013216">
    <property type="entry name" value="Methyltransf_11"/>
</dbReference>
<dbReference type="EMBL" id="CP013244">
    <property type="protein sequence ID" value="ANP47343.1"/>
    <property type="molecule type" value="Genomic_DNA"/>
</dbReference>
<dbReference type="SUPFAM" id="SSF53335">
    <property type="entry name" value="S-adenosyl-L-methionine-dependent methyltransferases"/>
    <property type="match status" value="1"/>
</dbReference>
<dbReference type="CDD" id="cd02440">
    <property type="entry name" value="AdoMet_MTases"/>
    <property type="match status" value="1"/>
</dbReference>
<dbReference type="Proteomes" id="UP000092498">
    <property type="component" value="Chromosome"/>
</dbReference>
<dbReference type="OrthoDB" id="649979at2"/>
<evidence type="ECO:0000313" key="3">
    <source>
        <dbReference type="Proteomes" id="UP000092498"/>
    </source>
</evidence>
<dbReference type="KEGG" id="cbot:ATE48_16185"/>
<evidence type="ECO:0000313" key="2">
    <source>
        <dbReference type="EMBL" id="ANP47343.1"/>
    </source>
</evidence>
<dbReference type="STRING" id="1759059.ATE48_16185"/>
<dbReference type="AlphaFoldDB" id="A0A1B1ALB1"/>
<protein>
    <recommendedName>
        <fullName evidence="1">Methyltransferase type 11 domain-containing protein</fullName>
    </recommendedName>
</protein>
<evidence type="ECO:0000259" key="1">
    <source>
        <dbReference type="Pfam" id="PF08241"/>
    </source>
</evidence>
<dbReference type="InterPro" id="IPR029063">
    <property type="entry name" value="SAM-dependent_MTases_sf"/>
</dbReference>
<gene>
    <name evidence="2" type="ORF">ATE48_16185</name>
</gene>
<proteinExistence type="predicted"/>
<sequence length="340" mass="37918">MGSPPNLDVYVCPKCAGTLTYVPAADAGQHVRGTLSCEQAHTYPVTDIPRFVQDEGYTSNFGKQWAEFRKTQVDSATGNTESRDRFFNGTGWPASMSGETILEAGCGSGRFTEIMLGTGARVISFDYSVAADVAHDSFASKGATISQASIYEMPYRKGSFDRVFCYGVIQHTPDVRKSFFNLVEMVKPGGEIAVDVYDAWKWIFHSRYRVRWFTKRMNQEKLLAWCRKVVPAYMKVMPPMHPYNQIFVPIKDYRGARPGFTEEQLVEYSILDTFDMLAPEYDQPQSAGTMRRWCKEAGLTDVHIQVGGNGLEIRARKPATAKAADESTKRALETAATAAA</sequence>
<accession>A0A1B1ALB1</accession>
<dbReference type="GO" id="GO:0008757">
    <property type="term" value="F:S-adenosylmethionine-dependent methyltransferase activity"/>
    <property type="evidence" value="ECO:0007669"/>
    <property type="project" value="InterPro"/>
</dbReference>
<dbReference type="Pfam" id="PF08241">
    <property type="entry name" value="Methyltransf_11"/>
    <property type="match status" value="1"/>
</dbReference>
<feature type="domain" description="Methyltransferase type 11" evidence="1">
    <location>
        <begin position="102"/>
        <end position="193"/>
    </location>
</feature>
<dbReference type="Gene3D" id="3.40.50.150">
    <property type="entry name" value="Vaccinia Virus protein VP39"/>
    <property type="match status" value="1"/>
</dbReference>
<keyword evidence="3" id="KW-1185">Reference proteome</keyword>
<dbReference type="InParanoid" id="A0A1B1ALB1"/>
<organism evidence="2 3">
    <name type="scientific">Candidatus Viadribacter manganicus</name>
    <dbReference type="NCBI Taxonomy" id="1759059"/>
    <lineage>
        <taxon>Bacteria</taxon>
        <taxon>Pseudomonadati</taxon>
        <taxon>Pseudomonadota</taxon>
        <taxon>Alphaproteobacteria</taxon>
        <taxon>Hyphomonadales</taxon>
        <taxon>Hyphomonadaceae</taxon>
        <taxon>Candidatus Viadribacter</taxon>
    </lineage>
</organism>